<dbReference type="InterPro" id="IPR001841">
    <property type="entry name" value="Znf_RING"/>
</dbReference>
<evidence type="ECO:0000256" key="3">
    <source>
        <dbReference type="ARBA" id="ARBA00022723"/>
    </source>
</evidence>
<dbReference type="PROSITE" id="PS00518">
    <property type="entry name" value="ZF_RING_1"/>
    <property type="match status" value="1"/>
</dbReference>
<feature type="region of interest" description="Disordered" evidence="7">
    <location>
        <begin position="805"/>
        <end position="840"/>
    </location>
</feature>
<feature type="region of interest" description="Disordered" evidence="7">
    <location>
        <begin position="643"/>
        <end position="670"/>
    </location>
</feature>
<dbReference type="SUPFAM" id="SSF57850">
    <property type="entry name" value="RING/U-box"/>
    <property type="match status" value="1"/>
</dbReference>
<keyword evidence="3" id="KW-0479">Metal-binding</keyword>
<evidence type="ECO:0000256" key="7">
    <source>
        <dbReference type="SAM" id="MobiDB-lite"/>
    </source>
</evidence>
<keyword evidence="4 6" id="KW-0863">Zinc-finger</keyword>
<reference evidence="9 10" key="1">
    <citation type="journal article" date="2024" name="IMA Fungus">
        <title>IMA Genome - F19 : A genome assembly and annotation guide to empower mycologists, including annotated draft genome sequences of Ceratocystis pirilliformis, Diaporthe australafricana, Fusarium ophioides, Paecilomyces lecythidis, and Sporothrix stenoceras.</title>
        <authorList>
            <person name="Aylward J."/>
            <person name="Wilson A.M."/>
            <person name="Visagie C.M."/>
            <person name="Spraker J."/>
            <person name="Barnes I."/>
            <person name="Buitendag C."/>
            <person name="Ceriani C."/>
            <person name="Del Mar Angel L."/>
            <person name="du Plessis D."/>
            <person name="Fuchs T."/>
            <person name="Gasser K."/>
            <person name="Kramer D."/>
            <person name="Li W."/>
            <person name="Munsamy K."/>
            <person name="Piso A."/>
            <person name="Price J.L."/>
            <person name="Sonnekus B."/>
            <person name="Thomas C."/>
            <person name="van der Nest A."/>
            <person name="van Dijk A."/>
            <person name="van Heerden A."/>
            <person name="van Vuuren N."/>
            <person name="Yilmaz N."/>
            <person name="Duong T.A."/>
            <person name="van der Merwe N.A."/>
            <person name="Wingfield M.J."/>
            <person name="Wingfield B.D."/>
        </authorList>
    </citation>
    <scope>NUCLEOTIDE SEQUENCE [LARGE SCALE GENOMIC DNA]</scope>
    <source>
        <strain evidence="9 10">CMW 5346</strain>
    </source>
</reference>
<sequence>MSLPPSNLGKSLSSPSPSSHSPITPTAASTAGSSDHSSRRPNQQTGGGSTAGISAAPRKGQASRKQHRNQKRPGAAGSGGALGGNTVQNKNKNNYRFEDEDDMAEIRALKNASSRRGQTSITHLLNYAAPSRAHLEHAFGGNDHYYGSRSRHHGGHHHHGSYRSHHHNSTVDKARFVHSNYRFVVSPNGNYAAQATDADEYIDWNDVLQILASTESQNSSCPICLSEPVAPRMAKCGHIFCLPCLIRFMHAIDADESAVNNAARAARTVVGLLPSPNANGGTLAAASRNAAPVAPPAPVPEKRAKWKKCPICEESVYLGEVRPVRFYAGQESPLPRPGDDVVLRLMMRHANSTVALPREGAADVLNAGVTKGGRGGASIPWHFAANVLDYSRIMKGTGDYMVEEFGRELEDLARQEKEDELLFHEDGEWTRRAMRTVRIAQESSKELGGIELALKDGSIFGESNNNPRPKLPVGAEPASPTAPTAPARAAQVRTDDGGSLPRPTPATSAAAAAAAATAQQDFYFYMSPPHLYLSPLDIRILKTKYGSFSTFPSTLLPRVEHISTGHVVDDAMRRRAKYLGHLPAGCVVSFLECDWTDIVPAETLATFAEDIERRRKRNRDKAFQEERERLQAERLEAAALHRGGARRIGGGGSSGHGGLDSSDLHHGHDEIYNDTVRPMDINEFQPLGAGSGGDNDAAGLTSSSASPPNPRVGFGQLASMSTTPPSSTSGGGGATSRTVWGTRAVPVSPSLQAYMASNAADDGWLKDDQVLGSLLDNSGASDADLVAQMEALGVENAKQAVESEATDGGAAACSPVAGGKSKKKKKQKITLMSTGGRRGF</sequence>
<evidence type="ECO:0000256" key="5">
    <source>
        <dbReference type="ARBA" id="ARBA00022833"/>
    </source>
</evidence>
<feature type="compositionally biased region" description="Low complexity" evidence="7">
    <location>
        <begin position="1"/>
        <end position="34"/>
    </location>
</feature>
<feature type="compositionally biased region" description="Basic residues" evidence="7">
    <location>
        <begin position="149"/>
        <end position="168"/>
    </location>
</feature>
<feature type="compositionally biased region" description="Basic residues" evidence="7">
    <location>
        <begin position="61"/>
        <end position="71"/>
    </location>
</feature>
<dbReference type="EMBL" id="JAWCUI010000003">
    <property type="protein sequence ID" value="KAL1902949.1"/>
    <property type="molecule type" value="Genomic_DNA"/>
</dbReference>
<evidence type="ECO:0000256" key="4">
    <source>
        <dbReference type="ARBA" id="ARBA00022771"/>
    </source>
</evidence>
<feature type="region of interest" description="Disordered" evidence="7">
    <location>
        <begin position="1"/>
        <end position="99"/>
    </location>
</feature>
<dbReference type="Gene3D" id="3.30.40.10">
    <property type="entry name" value="Zinc/RING finger domain, C3HC4 (zinc finger)"/>
    <property type="match status" value="1"/>
</dbReference>
<organism evidence="9 10">
    <name type="scientific">Sporothrix stenoceras</name>
    <dbReference type="NCBI Taxonomy" id="5173"/>
    <lineage>
        <taxon>Eukaryota</taxon>
        <taxon>Fungi</taxon>
        <taxon>Dikarya</taxon>
        <taxon>Ascomycota</taxon>
        <taxon>Pezizomycotina</taxon>
        <taxon>Sordariomycetes</taxon>
        <taxon>Sordariomycetidae</taxon>
        <taxon>Ophiostomatales</taxon>
        <taxon>Ophiostomataceae</taxon>
        <taxon>Sporothrix</taxon>
    </lineage>
</organism>
<feature type="domain" description="RING-type" evidence="8">
    <location>
        <begin position="221"/>
        <end position="245"/>
    </location>
</feature>
<dbReference type="Pfam" id="PF00097">
    <property type="entry name" value="zf-C3HC4"/>
    <property type="match status" value="1"/>
</dbReference>
<keyword evidence="2" id="KW-0963">Cytoplasm</keyword>
<evidence type="ECO:0000256" key="2">
    <source>
        <dbReference type="ARBA" id="ARBA00022490"/>
    </source>
</evidence>
<feature type="compositionally biased region" description="Low complexity" evidence="7">
    <location>
        <begin position="718"/>
        <end position="728"/>
    </location>
</feature>
<proteinExistence type="predicted"/>
<evidence type="ECO:0000256" key="6">
    <source>
        <dbReference type="PROSITE-ProRule" id="PRU00175"/>
    </source>
</evidence>
<accession>A0ABR3ZR51</accession>
<dbReference type="PROSITE" id="PS50089">
    <property type="entry name" value="ZF_RING_2"/>
    <property type="match status" value="1"/>
</dbReference>
<evidence type="ECO:0000313" key="10">
    <source>
        <dbReference type="Proteomes" id="UP001583186"/>
    </source>
</evidence>
<feature type="compositionally biased region" description="Gly residues" evidence="7">
    <location>
        <begin position="646"/>
        <end position="658"/>
    </location>
</feature>
<feature type="region of interest" description="Disordered" evidence="7">
    <location>
        <begin position="461"/>
        <end position="506"/>
    </location>
</feature>
<evidence type="ECO:0000313" key="9">
    <source>
        <dbReference type="EMBL" id="KAL1902949.1"/>
    </source>
</evidence>
<dbReference type="InterPro" id="IPR017907">
    <property type="entry name" value="Znf_RING_CS"/>
</dbReference>
<evidence type="ECO:0000259" key="8">
    <source>
        <dbReference type="PROSITE" id="PS50089"/>
    </source>
</evidence>
<feature type="compositionally biased region" description="Polar residues" evidence="7">
    <location>
        <begin position="85"/>
        <end position="94"/>
    </location>
</feature>
<comment type="caution">
    <text evidence="9">The sequence shown here is derived from an EMBL/GenBank/DDBJ whole genome shotgun (WGS) entry which is preliminary data.</text>
</comment>
<dbReference type="SMART" id="SM00184">
    <property type="entry name" value="RING"/>
    <property type="match status" value="1"/>
</dbReference>
<dbReference type="PANTHER" id="PTHR12983">
    <property type="entry name" value="RING FINGER 10 FAMILY MEMBER"/>
    <property type="match status" value="1"/>
</dbReference>
<dbReference type="InterPro" id="IPR013083">
    <property type="entry name" value="Znf_RING/FYVE/PHD"/>
</dbReference>
<keyword evidence="5" id="KW-0862">Zinc</keyword>
<evidence type="ECO:0000256" key="1">
    <source>
        <dbReference type="ARBA" id="ARBA00004496"/>
    </source>
</evidence>
<dbReference type="InterPro" id="IPR039739">
    <property type="entry name" value="MAG2/RNF10"/>
</dbReference>
<dbReference type="PANTHER" id="PTHR12983:SF9">
    <property type="entry name" value="E3 UBIQUITIN-PROTEIN LIGASE RNF10"/>
    <property type="match status" value="1"/>
</dbReference>
<dbReference type="Proteomes" id="UP001583186">
    <property type="component" value="Unassembled WGS sequence"/>
</dbReference>
<feature type="compositionally biased region" description="Low complexity" evidence="7">
    <location>
        <begin position="475"/>
        <end position="490"/>
    </location>
</feature>
<feature type="region of interest" description="Disordered" evidence="7">
    <location>
        <begin position="144"/>
        <end position="168"/>
    </location>
</feature>
<protein>
    <recommendedName>
        <fullName evidence="8">RING-type domain-containing protein</fullName>
    </recommendedName>
</protein>
<dbReference type="InterPro" id="IPR018957">
    <property type="entry name" value="Znf_C3HC4_RING-type"/>
</dbReference>
<name>A0ABR3ZR51_9PEZI</name>
<feature type="region of interest" description="Disordered" evidence="7">
    <location>
        <begin position="682"/>
        <end position="738"/>
    </location>
</feature>
<keyword evidence="10" id="KW-1185">Reference proteome</keyword>
<gene>
    <name evidence="9" type="ORF">Sste5346_000861</name>
</gene>
<comment type="subcellular location">
    <subcellularLocation>
        <location evidence="1">Cytoplasm</location>
    </subcellularLocation>
</comment>